<organism evidence="5 6">
    <name type="scientific">Aureobasidium pullulans</name>
    <name type="common">Black yeast</name>
    <name type="synonym">Pullularia pullulans</name>
    <dbReference type="NCBI Taxonomy" id="5580"/>
    <lineage>
        <taxon>Eukaryota</taxon>
        <taxon>Fungi</taxon>
        <taxon>Dikarya</taxon>
        <taxon>Ascomycota</taxon>
        <taxon>Pezizomycotina</taxon>
        <taxon>Dothideomycetes</taxon>
        <taxon>Dothideomycetidae</taxon>
        <taxon>Dothideales</taxon>
        <taxon>Saccotheciaceae</taxon>
        <taxon>Aureobasidium</taxon>
    </lineage>
</organism>
<evidence type="ECO:0000259" key="4">
    <source>
        <dbReference type="Pfam" id="PF13193"/>
    </source>
</evidence>
<dbReference type="InterPro" id="IPR000873">
    <property type="entry name" value="AMP-dep_synth/lig_dom"/>
</dbReference>
<dbReference type="InterPro" id="IPR025110">
    <property type="entry name" value="AMP-bd_C"/>
</dbReference>
<dbReference type="InterPro" id="IPR045851">
    <property type="entry name" value="AMP-bd_C_sf"/>
</dbReference>
<evidence type="ECO:0000256" key="2">
    <source>
        <dbReference type="ARBA" id="ARBA00022598"/>
    </source>
</evidence>
<dbReference type="PROSITE" id="PS00455">
    <property type="entry name" value="AMP_BINDING"/>
    <property type="match status" value="1"/>
</dbReference>
<evidence type="ECO:0000259" key="3">
    <source>
        <dbReference type="Pfam" id="PF00501"/>
    </source>
</evidence>
<dbReference type="GO" id="GO:0016405">
    <property type="term" value="F:CoA-ligase activity"/>
    <property type="evidence" value="ECO:0007669"/>
    <property type="project" value="TreeGrafter"/>
</dbReference>
<evidence type="ECO:0000256" key="1">
    <source>
        <dbReference type="ARBA" id="ARBA00006432"/>
    </source>
</evidence>
<comment type="similarity">
    <text evidence="1">Belongs to the ATP-dependent AMP-binding enzyme family.</text>
</comment>
<dbReference type="Gene3D" id="3.30.300.30">
    <property type="match status" value="1"/>
</dbReference>
<dbReference type="Gene3D" id="3.40.50.12780">
    <property type="entry name" value="N-terminal domain of ligase-like"/>
    <property type="match status" value="1"/>
</dbReference>
<evidence type="ECO:0000313" key="5">
    <source>
        <dbReference type="EMBL" id="THW39860.1"/>
    </source>
</evidence>
<dbReference type="GO" id="GO:0019748">
    <property type="term" value="P:secondary metabolic process"/>
    <property type="evidence" value="ECO:0007669"/>
    <property type="project" value="TreeGrafter"/>
</dbReference>
<name>A0A4S8XPU2_AURPU</name>
<sequence length="634" mass="69596">MMIYNKDNKADIPSLDLLTFLFESEHCTAKEDTPLHAEADDPSKVITKSQARILTRQIAHFLRHEYGIGQNGPGKDVVAAVSTGQFALPCIFYGVVAAEGVYSAASPGATVEELVRQLQDGPAKIVVCSANLKPLAEAAAEVVALPKRNVLVFESTPQIKLESADGSVRCAFDRELQWRTITNSNKLEQSCICMLYSSGTTGLPKSVIVSFLPAYINRPIWKDWAADGKPFEIRTLAHLPTAHVSGVQGYFVNAFYDGGIVYWMPIFDFGAFLKYNAQHKITTFFTLPRIYQGLARHPAVTDQLKSLRIAYSGATPLNKEVYHCTKFGGEGEERTLLSQTWGASETTGAVTHMPPNRRDTSGSVGALLPSMTMRLVDEHDNDVPLGQSGEALLKGPVISQGYHHNPEANAAGFTKDGWYRTGDVMQFEQNGELLYVVGRTKEIINYNGLKIAPAELEAILTEHPLVADVAVAGVAVDDTEVPRAFIALRPKVDPTPKTTEDIKEFVKQRISEHKRLSGGIVFVEKVPRLQSGKMQFLRGGAYLILNATYDLHRRFFVPLFESDSTANSVESIPGSLEMLHLQVNLCAQSHPEYVGIDASIDGDVELQVHGLVDPAGNILSMIRLFFCDVFQVDG</sequence>
<evidence type="ECO:0000313" key="6">
    <source>
        <dbReference type="Proteomes" id="UP000310687"/>
    </source>
</evidence>
<dbReference type="PANTHER" id="PTHR24096">
    <property type="entry name" value="LONG-CHAIN-FATTY-ACID--COA LIGASE"/>
    <property type="match status" value="1"/>
</dbReference>
<reference evidence="5 6" key="1">
    <citation type="submission" date="2018-10" db="EMBL/GenBank/DDBJ databases">
        <title>Fifty Aureobasidium pullulans genomes reveal a recombining polyextremotolerant generalist.</title>
        <authorList>
            <person name="Gostincar C."/>
            <person name="Turk M."/>
            <person name="Zajc J."/>
            <person name="Gunde-Cimerman N."/>
        </authorList>
    </citation>
    <scope>NUCLEOTIDE SEQUENCE [LARGE SCALE GENOMIC DNA]</scope>
    <source>
        <strain evidence="5 6">EXF-11013</strain>
    </source>
</reference>
<dbReference type="SUPFAM" id="SSF56801">
    <property type="entry name" value="Acetyl-CoA synthetase-like"/>
    <property type="match status" value="1"/>
</dbReference>
<dbReference type="Proteomes" id="UP000310687">
    <property type="component" value="Unassembled WGS sequence"/>
</dbReference>
<dbReference type="Pfam" id="PF00501">
    <property type="entry name" value="AMP-binding"/>
    <property type="match status" value="1"/>
</dbReference>
<protein>
    <submittedName>
        <fullName evidence="5">Acetyl-CoA synthetase-like protein</fullName>
    </submittedName>
</protein>
<feature type="domain" description="AMP-dependent synthetase/ligase" evidence="3">
    <location>
        <begin position="42"/>
        <end position="403"/>
    </location>
</feature>
<dbReference type="PANTHER" id="PTHR24096:SF149">
    <property type="entry name" value="AMP-BINDING DOMAIN-CONTAINING PROTEIN-RELATED"/>
    <property type="match status" value="1"/>
</dbReference>
<gene>
    <name evidence="5" type="ORF">D6D22_06076</name>
</gene>
<dbReference type="InterPro" id="IPR042099">
    <property type="entry name" value="ANL_N_sf"/>
</dbReference>
<accession>A0A4S8XPU2</accession>
<dbReference type="Pfam" id="PF13193">
    <property type="entry name" value="AMP-binding_C"/>
    <property type="match status" value="1"/>
</dbReference>
<feature type="domain" description="AMP-binding enzyme C-terminal" evidence="4">
    <location>
        <begin position="455"/>
        <end position="533"/>
    </location>
</feature>
<dbReference type="InterPro" id="IPR020845">
    <property type="entry name" value="AMP-binding_CS"/>
</dbReference>
<dbReference type="EMBL" id="QZAL01000087">
    <property type="protein sequence ID" value="THW39860.1"/>
    <property type="molecule type" value="Genomic_DNA"/>
</dbReference>
<proteinExistence type="inferred from homology"/>
<keyword evidence="2" id="KW-0436">Ligase</keyword>
<dbReference type="AlphaFoldDB" id="A0A4S8XPU2"/>
<comment type="caution">
    <text evidence="5">The sequence shown here is derived from an EMBL/GenBank/DDBJ whole genome shotgun (WGS) entry which is preliminary data.</text>
</comment>